<dbReference type="PROSITE" id="PS51833">
    <property type="entry name" value="HDOD"/>
    <property type="match status" value="1"/>
</dbReference>
<accession>A0A1G6JZX9</accession>
<evidence type="ECO:0000313" key="2">
    <source>
        <dbReference type="EMBL" id="SDC24141.1"/>
    </source>
</evidence>
<dbReference type="CDD" id="cd00077">
    <property type="entry name" value="HDc"/>
    <property type="match status" value="1"/>
</dbReference>
<dbReference type="Proteomes" id="UP000199411">
    <property type="component" value="Unassembled WGS sequence"/>
</dbReference>
<gene>
    <name evidence="2" type="ORF">SAMN05660835_00520</name>
</gene>
<reference evidence="3" key="1">
    <citation type="submission" date="2016-10" db="EMBL/GenBank/DDBJ databases">
        <authorList>
            <person name="Varghese N."/>
            <person name="Submissions S."/>
        </authorList>
    </citation>
    <scope>NUCLEOTIDE SEQUENCE [LARGE SCALE GENOMIC DNA]</scope>
    <source>
        <strain evidence="3">DSM 8415</strain>
    </source>
</reference>
<dbReference type="Gene3D" id="1.10.3210.10">
    <property type="entry name" value="Hypothetical protein af1432"/>
    <property type="match status" value="1"/>
</dbReference>
<dbReference type="Pfam" id="PF08668">
    <property type="entry name" value="HDOD"/>
    <property type="match status" value="1"/>
</dbReference>
<evidence type="ECO:0000259" key="1">
    <source>
        <dbReference type="PROSITE" id="PS51833"/>
    </source>
</evidence>
<proteinExistence type="predicted"/>
<dbReference type="InterPro" id="IPR003607">
    <property type="entry name" value="HD/PDEase_dom"/>
</dbReference>
<dbReference type="AlphaFoldDB" id="A0A1G6JZX9"/>
<dbReference type="SUPFAM" id="SSF109604">
    <property type="entry name" value="HD-domain/PDEase-like"/>
    <property type="match status" value="1"/>
</dbReference>
<dbReference type="InterPro" id="IPR013976">
    <property type="entry name" value="HDOD"/>
</dbReference>
<evidence type="ECO:0000313" key="3">
    <source>
        <dbReference type="Proteomes" id="UP000199411"/>
    </source>
</evidence>
<dbReference type="OrthoDB" id="9773799at2"/>
<keyword evidence="3" id="KW-1185">Reference proteome</keyword>
<name>A0A1G6JZX9_9BACT</name>
<organism evidence="2 3">
    <name type="scientific">Desulfurella multipotens</name>
    <dbReference type="NCBI Taxonomy" id="79269"/>
    <lineage>
        <taxon>Bacteria</taxon>
        <taxon>Pseudomonadati</taxon>
        <taxon>Campylobacterota</taxon>
        <taxon>Desulfurellia</taxon>
        <taxon>Desulfurellales</taxon>
        <taxon>Desulfurellaceae</taxon>
        <taxon>Desulfurella</taxon>
    </lineage>
</organism>
<dbReference type="SMART" id="SM00471">
    <property type="entry name" value="HDc"/>
    <property type="match status" value="1"/>
</dbReference>
<dbReference type="EMBL" id="FMYU01000003">
    <property type="protein sequence ID" value="SDC24141.1"/>
    <property type="molecule type" value="Genomic_DNA"/>
</dbReference>
<dbReference type="PANTHER" id="PTHR33525:SF3">
    <property type="entry name" value="RIBONUCLEASE Y"/>
    <property type="match status" value="1"/>
</dbReference>
<feature type="domain" description="HDOD" evidence="1">
    <location>
        <begin position="20"/>
        <end position="213"/>
    </location>
</feature>
<dbReference type="PANTHER" id="PTHR33525">
    <property type="match status" value="1"/>
</dbReference>
<protein>
    <submittedName>
        <fullName evidence="2">HD-like signal output (HDOD) domain, no enzymatic activity</fullName>
    </submittedName>
</protein>
<dbReference type="InterPro" id="IPR052340">
    <property type="entry name" value="RNase_Y/CdgJ"/>
</dbReference>
<sequence length="284" mass="32609">MALEQEKRFLIQNMIEQVHLEAFPQAANQILNLLNDENVSIYSLSKVVSHDSYIAATLIRLANSPFYGVKNKVTDLMHAISIIGLESVKRLVLTISARSIFKDYDEFDKLLWEHMIGVATCAQAISFKFNLFNENVSYVAGLLHDIGKTVMYKSKLIRYETVIKQVDSNDNLLSIKLENELYGFNHCDVAKELLGLWNFDNLIVEAIYLHHSDKFVDTDAGKLSAIVNFSDYVVNWLSIGRIKPYRAVPLQDLESFNFLKIRIDNMDDFLQEILARINFSKDIF</sequence>
<dbReference type="RefSeq" id="WP_143338664.1">
    <property type="nucleotide sequence ID" value="NZ_FMYU01000003.1"/>
</dbReference>